<dbReference type="AlphaFoldDB" id="A0A316VGL2"/>
<proteinExistence type="predicted"/>
<accession>A0A316VGL2</accession>
<evidence type="ECO:0000256" key="1">
    <source>
        <dbReference type="SAM" id="MobiDB-lite"/>
    </source>
</evidence>
<feature type="compositionally biased region" description="Polar residues" evidence="1">
    <location>
        <begin position="214"/>
        <end position="223"/>
    </location>
</feature>
<evidence type="ECO:0000313" key="3">
    <source>
        <dbReference type="EMBL" id="PWN35463.1"/>
    </source>
</evidence>
<keyword evidence="4" id="KW-1185">Reference proteome</keyword>
<feature type="region of interest" description="Disordered" evidence="1">
    <location>
        <begin position="173"/>
        <end position="223"/>
    </location>
</feature>
<feature type="compositionally biased region" description="Low complexity" evidence="1">
    <location>
        <begin position="173"/>
        <end position="197"/>
    </location>
</feature>
<dbReference type="RefSeq" id="XP_025355765.1">
    <property type="nucleotide sequence ID" value="XM_025502323.1"/>
</dbReference>
<dbReference type="STRING" id="1280837.A0A316VGL2"/>
<dbReference type="EMBL" id="KZ819603">
    <property type="protein sequence ID" value="PWN35463.1"/>
    <property type="molecule type" value="Genomic_DNA"/>
</dbReference>
<keyword evidence="2" id="KW-0732">Signal</keyword>
<sequence>MFTMRSSAALAIAIALSTLGSTSAKAVEMNLQSRQQQQPGTPLFLDEPACGFYQCDITWYPGQNVTAHWLDAPEGNVILDMMADAGATFAYNVATVPGTTTNCDSEGQKTCGQFSWIVPSAWVNGSTYGNYSLRASSQSNQSVESYTDIILVKPSNGTKTNIPFKALDPVAAGTGNSSSTSSSSSSSTTSGSPASTGAGSGSGTQSGQTGSTSETHAASKPNSSASFANVGQQAVVAFTAASLFAAIALTL</sequence>
<dbReference type="GeneID" id="37024104"/>
<protein>
    <recommendedName>
        <fullName evidence="5">Secreted protein</fullName>
    </recommendedName>
</protein>
<name>A0A316VGL2_9BASI</name>
<evidence type="ECO:0008006" key="5">
    <source>
        <dbReference type="Google" id="ProtNLM"/>
    </source>
</evidence>
<dbReference type="Proteomes" id="UP000245771">
    <property type="component" value="Unassembled WGS sequence"/>
</dbReference>
<dbReference type="OrthoDB" id="2528391at2759"/>
<gene>
    <name evidence="3" type="ORF">FA14DRAFT_42180</name>
</gene>
<organism evidence="3 4">
    <name type="scientific">Meira miltonrushii</name>
    <dbReference type="NCBI Taxonomy" id="1280837"/>
    <lineage>
        <taxon>Eukaryota</taxon>
        <taxon>Fungi</taxon>
        <taxon>Dikarya</taxon>
        <taxon>Basidiomycota</taxon>
        <taxon>Ustilaginomycotina</taxon>
        <taxon>Exobasidiomycetes</taxon>
        <taxon>Exobasidiales</taxon>
        <taxon>Brachybasidiaceae</taxon>
        <taxon>Meira</taxon>
    </lineage>
</organism>
<reference evidence="3 4" key="1">
    <citation type="journal article" date="2018" name="Mol. Biol. Evol.">
        <title>Broad Genomic Sampling Reveals a Smut Pathogenic Ancestry of the Fungal Clade Ustilaginomycotina.</title>
        <authorList>
            <person name="Kijpornyongpan T."/>
            <person name="Mondo S.J."/>
            <person name="Barry K."/>
            <person name="Sandor L."/>
            <person name="Lee J."/>
            <person name="Lipzen A."/>
            <person name="Pangilinan J."/>
            <person name="LaButti K."/>
            <person name="Hainaut M."/>
            <person name="Henrissat B."/>
            <person name="Grigoriev I.V."/>
            <person name="Spatafora J.W."/>
            <person name="Aime M.C."/>
        </authorList>
    </citation>
    <scope>NUCLEOTIDE SEQUENCE [LARGE SCALE GENOMIC DNA]</scope>
    <source>
        <strain evidence="3 4">MCA 3882</strain>
    </source>
</reference>
<feature type="signal peptide" evidence="2">
    <location>
        <begin position="1"/>
        <end position="24"/>
    </location>
</feature>
<evidence type="ECO:0000256" key="2">
    <source>
        <dbReference type="SAM" id="SignalP"/>
    </source>
</evidence>
<evidence type="ECO:0000313" key="4">
    <source>
        <dbReference type="Proteomes" id="UP000245771"/>
    </source>
</evidence>
<feature type="chain" id="PRO_5016417985" description="Secreted protein" evidence="2">
    <location>
        <begin position="25"/>
        <end position="251"/>
    </location>
</feature>
<dbReference type="InParanoid" id="A0A316VGL2"/>